<proteinExistence type="predicted"/>
<dbReference type="Proteomes" id="UP001488805">
    <property type="component" value="Unassembled WGS sequence"/>
</dbReference>
<accession>A0AAW1F0H2</accession>
<reference evidence="1 2" key="1">
    <citation type="journal article" date="2024" name="Genome Biol. Evol.">
        <title>Chromosome-level genome assembly of the viviparous eelpout Zoarces viviparus.</title>
        <authorList>
            <person name="Fuhrmann N."/>
            <person name="Brasseur M.V."/>
            <person name="Bakowski C.E."/>
            <person name="Podsiadlowski L."/>
            <person name="Prost S."/>
            <person name="Krehenwinkel H."/>
            <person name="Mayer C."/>
        </authorList>
    </citation>
    <scope>NUCLEOTIDE SEQUENCE [LARGE SCALE GENOMIC DNA]</scope>
    <source>
        <strain evidence="1">NO-MEL_2022_Ind0_liver</strain>
    </source>
</reference>
<name>A0AAW1F0H2_ZOAVI</name>
<dbReference type="AlphaFoldDB" id="A0AAW1F0H2"/>
<dbReference type="EMBL" id="JBCEZU010000112">
    <property type="protein sequence ID" value="KAK9528091.1"/>
    <property type="molecule type" value="Genomic_DNA"/>
</dbReference>
<keyword evidence="2" id="KW-1185">Reference proteome</keyword>
<evidence type="ECO:0000313" key="2">
    <source>
        <dbReference type="Proteomes" id="UP001488805"/>
    </source>
</evidence>
<evidence type="ECO:0000313" key="1">
    <source>
        <dbReference type="EMBL" id="KAK9528091.1"/>
    </source>
</evidence>
<sequence length="214" mass="24329">MSFPAYLDETPATGGAIGMSTDSMPNVVVDAPPQKRRRRAGLTTEKSGVLEIVTEGENGYVCTVGYEDGTVTFESHIIPDSEYVNVSEWSVKGTMSVKDWKHFRHVVCVGMYQQDMAELGYMDQWDSVTGPKTHHVVASPFRQEDDFVFLSVCEDRERMTAVCGEARQAMHPSTDVDFDFWFKIVFFIQWCDWAAMQKVFRKIDQAITRDRVNS</sequence>
<organism evidence="1 2">
    <name type="scientific">Zoarces viviparus</name>
    <name type="common">Viviparous eelpout</name>
    <name type="synonym">Blennius viviparus</name>
    <dbReference type="NCBI Taxonomy" id="48416"/>
    <lineage>
        <taxon>Eukaryota</taxon>
        <taxon>Metazoa</taxon>
        <taxon>Chordata</taxon>
        <taxon>Craniata</taxon>
        <taxon>Vertebrata</taxon>
        <taxon>Euteleostomi</taxon>
        <taxon>Actinopterygii</taxon>
        <taxon>Neopterygii</taxon>
        <taxon>Teleostei</taxon>
        <taxon>Neoteleostei</taxon>
        <taxon>Acanthomorphata</taxon>
        <taxon>Eupercaria</taxon>
        <taxon>Perciformes</taxon>
        <taxon>Cottioidei</taxon>
        <taxon>Zoarcales</taxon>
        <taxon>Zoarcidae</taxon>
        <taxon>Zoarcinae</taxon>
        <taxon>Zoarces</taxon>
    </lineage>
</organism>
<gene>
    <name evidence="1" type="ORF">VZT92_014585</name>
</gene>
<protein>
    <submittedName>
        <fullName evidence="1">Uncharacterized protein</fullName>
    </submittedName>
</protein>
<comment type="caution">
    <text evidence="1">The sequence shown here is derived from an EMBL/GenBank/DDBJ whole genome shotgun (WGS) entry which is preliminary data.</text>
</comment>